<dbReference type="PANTHER" id="PTHR22850">
    <property type="entry name" value="WD40 REPEAT FAMILY"/>
    <property type="match status" value="1"/>
</dbReference>
<keyword evidence="2" id="KW-0677">Repeat</keyword>
<dbReference type="InterPro" id="IPR001680">
    <property type="entry name" value="WD40_rpt"/>
</dbReference>
<evidence type="ECO:0000313" key="8">
    <source>
        <dbReference type="Proteomes" id="UP000051952"/>
    </source>
</evidence>
<evidence type="ECO:0000256" key="4">
    <source>
        <dbReference type="SAM" id="MobiDB-lite"/>
    </source>
</evidence>
<dbReference type="Gene3D" id="2.130.10.10">
    <property type="entry name" value="YVTN repeat-like/Quinoprotein amine dehydrogenase"/>
    <property type="match status" value="1"/>
</dbReference>
<feature type="compositionally biased region" description="Basic and acidic residues" evidence="4">
    <location>
        <begin position="39"/>
        <end position="48"/>
    </location>
</feature>
<evidence type="ECO:0000256" key="1">
    <source>
        <dbReference type="ARBA" id="ARBA00022574"/>
    </source>
</evidence>
<evidence type="ECO:0000313" key="7">
    <source>
        <dbReference type="EMBL" id="CUG88130.1"/>
    </source>
</evidence>
<feature type="region of interest" description="Disordered" evidence="4">
    <location>
        <begin position="28"/>
        <end position="64"/>
    </location>
</feature>
<dbReference type="InterPro" id="IPR015943">
    <property type="entry name" value="WD40/YVTN_repeat-like_dom_sf"/>
</dbReference>
<dbReference type="InterPro" id="IPR036322">
    <property type="entry name" value="WD40_repeat_dom_sf"/>
</dbReference>
<dbReference type="SUPFAM" id="SSF50978">
    <property type="entry name" value="WD40 repeat-like"/>
    <property type="match status" value="1"/>
</dbReference>
<accession>A0A0S4J9M2</accession>
<dbReference type="VEuPathDB" id="TriTrypDB:BSAL_13845"/>
<keyword evidence="1" id="KW-0853">WD repeat</keyword>
<proteinExistence type="predicted"/>
<dbReference type="EMBL" id="CYKH01001617">
    <property type="protein sequence ID" value="CUG88130.1"/>
    <property type="molecule type" value="Genomic_DNA"/>
</dbReference>
<keyword evidence="8" id="KW-1185">Reference proteome</keyword>
<dbReference type="Pfam" id="PF12265">
    <property type="entry name" value="CAF1C_H4-bd"/>
    <property type="match status" value="1"/>
</dbReference>
<protein>
    <submittedName>
        <fullName evidence="7">WD40 repeat-containing protein, putative</fullName>
    </submittedName>
</protein>
<evidence type="ECO:0000256" key="3">
    <source>
        <dbReference type="ARBA" id="ARBA00022853"/>
    </source>
</evidence>
<dbReference type="OMA" id="PHEEGCL"/>
<dbReference type="GO" id="GO:0006325">
    <property type="term" value="P:chromatin organization"/>
    <property type="evidence" value="ECO:0007669"/>
    <property type="project" value="UniProtKB-KW"/>
</dbReference>
<evidence type="ECO:0000259" key="5">
    <source>
        <dbReference type="Pfam" id="PF12265"/>
    </source>
</evidence>
<evidence type="ECO:0000259" key="6">
    <source>
        <dbReference type="Pfam" id="PF12894"/>
    </source>
</evidence>
<gene>
    <name evidence="7" type="ORF">BSAL_13845</name>
</gene>
<dbReference type="SMART" id="SM00320">
    <property type="entry name" value="WD40"/>
    <property type="match status" value="5"/>
</dbReference>
<reference evidence="8" key="1">
    <citation type="submission" date="2015-09" db="EMBL/GenBank/DDBJ databases">
        <authorList>
            <consortium name="Pathogen Informatics"/>
        </authorList>
    </citation>
    <scope>NUCLEOTIDE SEQUENCE [LARGE SCALE GENOMIC DNA]</scope>
    <source>
        <strain evidence="8">Lake Konstanz</strain>
    </source>
</reference>
<dbReference type="OrthoDB" id="427795at2759"/>
<organism evidence="7 8">
    <name type="scientific">Bodo saltans</name>
    <name type="common">Flagellated protozoan</name>
    <dbReference type="NCBI Taxonomy" id="75058"/>
    <lineage>
        <taxon>Eukaryota</taxon>
        <taxon>Discoba</taxon>
        <taxon>Euglenozoa</taxon>
        <taxon>Kinetoplastea</taxon>
        <taxon>Metakinetoplastina</taxon>
        <taxon>Eubodonida</taxon>
        <taxon>Bodonidae</taxon>
        <taxon>Bodo</taxon>
    </lineage>
</organism>
<evidence type="ECO:0000256" key="2">
    <source>
        <dbReference type="ARBA" id="ARBA00022737"/>
    </source>
</evidence>
<feature type="domain" description="Anaphase-promoting complex subunit 4-like WD40" evidence="6">
    <location>
        <begin position="389"/>
        <end position="471"/>
    </location>
</feature>
<feature type="domain" description="Histone-binding protein RBBP4-like N-terminal" evidence="5">
    <location>
        <begin position="67"/>
        <end position="132"/>
    </location>
</feature>
<dbReference type="Pfam" id="PF12894">
    <property type="entry name" value="ANAPC4_WD40"/>
    <property type="match status" value="1"/>
</dbReference>
<feature type="compositionally biased region" description="Acidic residues" evidence="4">
    <location>
        <begin position="49"/>
        <end position="60"/>
    </location>
</feature>
<dbReference type="InterPro" id="IPR050459">
    <property type="entry name" value="WD_repeat_RBAP46/RBAP48/MSI1"/>
</dbReference>
<keyword evidence="3" id="KW-0156">Chromatin regulator</keyword>
<name>A0A0S4J9M2_BODSA</name>
<dbReference type="Proteomes" id="UP000051952">
    <property type="component" value="Unassembled WGS sequence"/>
</dbReference>
<sequence>MSAMPIPVEDDSTSIVFIDQRPAVVEVAESLERPSPSRLQEDEDRKSDADEDEEEEEEGSYQDKPRFRTWKKHATHLYQLMMHVDLVWESPSIALMPYMSVKDHLATQTVLCGTRTGGQEQNYLQFLHITTPIDASRLDDEGAGFNDGTGEVGGFGSAPPGCGMHIERRMYHDGDVLGTRYMHANPLLLGTASSDHNLYVFDWSRVPKSLKPNNPERPRGPLPPNALSLHAGDEERHAFMKRMRQIDDVAAQQQAWDSERGAGQHVVALKGHTVASSHLDWNTTSDGSVASGAGDTIRVWQVGNLSKSAEKTVDPYWSATLDDESAVITETKFSWTDPQTFLATTSTGSLIHADVRRAGSEVNELCTIAPDLCAYNGLTALAVSPLNGNLIALGTANGTMAVFDLRNADVPVLSEPLHRGEITCIQWCPHRASLIATGGDDGIVVLRDVTTGAIAFKHSAHTHTVTDLQWCWQDSLQYEMVSVDCNAITLWRPRNAYLA</sequence>
<dbReference type="AlphaFoldDB" id="A0A0S4J9M2"/>
<dbReference type="InterPro" id="IPR024977">
    <property type="entry name" value="Apc4-like_WD40_dom"/>
</dbReference>
<dbReference type="InterPro" id="IPR022052">
    <property type="entry name" value="Histone-bd_RBBP4-like_N"/>
</dbReference>